<gene>
    <name evidence="1" type="ORF">Hokovirus_2_8</name>
</gene>
<accession>A0A1V0SFL8</accession>
<dbReference type="EMBL" id="KY684104">
    <property type="protein sequence ID" value="ARF10481.1"/>
    <property type="molecule type" value="Genomic_DNA"/>
</dbReference>
<reference evidence="1" key="1">
    <citation type="journal article" date="2017" name="Science">
        <title>Giant viruses with an expanded complement of translation system components.</title>
        <authorList>
            <person name="Schulz F."/>
            <person name="Yutin N."/>
            <person name="Ivanova N.N."/>
            <person name="Ortega D.R."/>
            <person name="Lee T.K."/>
            <person name="Vierheilig J."/>
            <person name="Daims H."/>
            <person name="Horn M."/>
            <person name="Wagner M."/>
            <person name="Jensen G.J."/>
            <person name="Kyrpides N.C."/>
            <person name="Koonin E.V."/>
            <person name="Woyke T."/>
        </authorList>
    </citation>
    <scope>NUCLEOTIDE SEQUENCE</scope>
    <source>
        <strain evidence="1">HKV1</strain>
    </source>
</reference>
<name>A0A1V0SFL8_9VIRU</name>
<evidence type="ECO:0000313" key="1">
    <source>
        <dbReference type="EMBL" id="ARF10481.1"/>
    </source>
</evidence>
<proteinExistence type="predicted"/>
<organism evidence="1">
    <name type="scientific">Hokovirus HKV1</name>
    <dbReference type="NCBI Taxonomy" id="1977638"/>
    <lineage>
        <taxon>Viruses</taxon>
        <taxon>Varidnaviria</taxon>
        <taxon>Bamfordvirae</taxon>
        <taxon>Nucleocytoviricota</taxon>
        <taxon>Megaviricetes</taxon>
        <taxon>Imitervirales</taxon>
        <taxon>Mimiviridae</taxon>
        <taxon>Klosneuvirinae</taxon>
        <taxon>Hokovirus</taxon>
    </lineage>
</organism>
<sequence>MQVLELEAIFTNDIEKYYKKLEQCEELERIKIMRKIASCYQNIILKNSDSEYKHIVDIPNIYNYIIIKYTLKFNHEDKILYNKISNQKSDYYIYNKILSTKNFIVFNNKIDTINYISINTTGCSKTLTTIKGTQEYYPECLNRLLPCVMYFEIEHSHDFESYRIDPYYNFECCNLEPLDSDKCFYYVIQKGSLTKAVRK</sequence>
<protein>
    <submittedName>
        <fullName evidence="1">Uncharacterized protein</fullName>
    </submittedName>
</protein>